<evidence type="ECO:0000256" key="1">
    <source>
        <dbReference type="ARBA" id="ARBA00006352"/>
    </source>
</evidence>
<dbReference type="Proteomes" id="UP001530400">
    <property type="component" value="Unassembled WGS sequence"/>
</dbReference>
<dbReference type="AlphaFoldDB" id="A0ABD3NNN1"/>
<dbReference type="PROSITE" id="PS50011">
    <property type="entry name" value="PROTEIN_KINASE_DOM"/>
    <property type="match status" value="1"/>
</dbReference>
<dbReference type="PROSITE" id="PS51285">
    <property type="entry name" value="AGC_KINASE_CTER"/>
    <property type="match status" value="1"/>
</dbReference>
<dbReference type="FunFam" id="1.10.510.10:FF:000571">
    <property type="entry name" value="Maternal embryonic leucine zipper kinase"/>
    <property type="match status" value="1"/>
</dbReference>
<evidence type="ECO:0000256" key="10">
    <source>
        <dbReference type="ARBA" id="ARBA00047298"/>
    </source>
</evidence>
<feature type="domain" description="Protein kinase" evidence="13">
    <location>
        <begin position="533"/>
        <end position="791"/>
    </location>
</feature>
<dbReference type="PROSITE" id="PS00107">
    <property type="entry name" value="PROTEIN_KINASE_ATP"/>
    <property type="match status" value="1"/>
</dbReference>
<evidence type="ECO:0000256" key="5">
    <source>
        <dbReference type="ARBA" id="ARBA00022679"/>
    </source>
</evidence>
<dbReference type="InterPro" id="IPR018490">
    <property type="entry name" value="cNMP-bd_dom_sf"/>
</dbReference>
<accession>A0ABD3NNN1</accession>
<keyword evidence="5" id="KW-0808">Transferase</keyword>
<gene>
    <name evidence="16" type="ORF">ACHAWO_004721</name>
</gene>
<proteinExistence type="inferred from homology"/>
<keyword evidence="9" id="KW-0142">cGMP-binding</keyword>
<reference evidence="16 17" key="1">
    <citation type="submission" date="2024-10" db="EMBL/GenBank/DDBJ databases">
        <title>Updated reference genomes for cyclostephanoid diatoms.</title>
        <authorList>
            <person name="Roberts W.R."/>
            <person name="Alverson A.J."/>
        </authorList>
    </citation>
    <scope>NUCLEOTIDE SEQUENCE [LARGE SCALE GENOMIC DNA]</scope>
    <source>
        <strain evidence="16 17">AJA010-31</strain>
    </source>
</reference>
<name>A0ABD3NNN1_9STRA</name>
<keyword evidence="3" id="KW-0723">Serine/threonine-protein kinase</keyword>
<dbReference type="EMBL" id="JALLPJ020001045">
    <property type="protein sequence ID" value="KAL3777437.1"/>
    <property type="molecule type" value="Genomic_DNA"/>
</dbReference>
<feature type="binding site" evidence="12">
    <location>
        <position position="562"/>
    </location>
    <ligand>
        <name>ATP</name>
        <dbReference type="ChEBI" id="CHEBI:30616"/>
    </ligand>
</feature>
<evidence type="ECO:0000313" key="17">
    <source>
        <dbReference type="Proteomes" id="UP001530400"/>
    </source>
</evidence>
<evidence type="ECO:0000259" key="14">
    <source>
        <dbReference type="PROSITE" id="PS50042"/>
    </source>
</evidence>
<keyword evidence="7" id="KW-0418">Kinase</keyword>
<evidence type="ECO:0000256" key="2">
    <source>
        <dbReference type="ARBA" id="ARBA00012428"/>
    </source>
</evidence>
<comment type="catalytic activity">
    <reaction evidence="11">
        <text>L-seryl-[protein] + ATP = O-phospho-L-seryl-[protein] + ADP + H(+)</text>
        <dbReference type="Rhea" id="RHEA:17989"/>
        <dbReference type="Rhea" id="RHEA-COMP:9863"/>
        <dbReference type="Rhea" id="RHEA-COMP:11604"/>
        <dbReference type="ChEBI" id="CHEBI:15378"/>
        <dbReference type="ChEBI" id="CHEBI:29999"/>
        <dbReference type="ChEBI" id="CHEBI:30616"/>
        <dbReference type="ChEBI" id="CHEBI:83421"/>
        <dbReference type="ChEBI" id="CHEBI:456216"/>
        <dbReference type="EC" id="2.7.11.12"/>
    </reaction>
</comment>
<sequence length="850" mass="94912">MANGETRKAIKESYEKAAEGTARAASDMGDGVKRLTIGLGRGLKDLGKGTFDAILNPKTIPEKLEHAIDVLAVQPVHRTIDFFDETTESLRSDPEGVFKRRIRNAQRGAQKLKVIFAAPLQPMEFGSFVAKEFPKSDADALLIEAALTDNFVFSHLSEQRRARLIGAFEAIEYKNGSEIIKEGDVGDYFYVIGAGEVDFVVGGANVGSAGSGGTFGELALLYQAPRAATCVAQGDCQLFRLDQEHFRRILMMQAEDQVSDVVKVLRKVPYFKELGHEKLSTIAANLHIKHFKDGEVVAKSDSKDWVPTFSIIKEGSVCVSDIKGGGAEFKEVTFGPGEFFGDVAIVTGKPIMATLKAVGDVAMLAMTRETFLRVVGDNIDELVTLQLDKKILRAVPFGKRRGPAENELDLLASKIYNKKFPKGHVFFTEGQKCIPSLYLVRSGKLELRSSTMSAVENLLGIELMKGDVHIVEAKGFFGNDTLGNNEKGEFGMARYTVRALEDVEVGVLDLDAIRSVVVRREEELSKSITMENLDMIRILGAGTFGKVWLVTRKGTKNAYALKVQVKKQLIEYNQAEGVIREKNIMAQLDHPFIIKLVSSWKDENKLYMLLQMYQGGELQSVIHTDNRDGIPEWAAKFYAANILEGLSYMHKRKIIYRDLKPENVLLDNDGYTVIIDLGFAKIIKDKTYTFCGTPLYLAPEIIMQMGHAKGADLWSWGVMLYEMIVGMTPFYDGIVDQMGLFKNICRGKFDTPKEVSPYATDLIKRMLVVPQYDRLGSFAGAEMDIKKHPFFEKIDWAKLAAKDLKVPFTPKIKDPLDGSNFDDYSKLEKKEKKERFIPLTGREQAMFDKF</sequence>
<evidence type="ECO:0000313" key="16">
    <source>
        <dbReference type="EMBL" id="KAL3777437.1"/>
    </source>
</evidence>
<protein>
    <recommendedName>
        <fullName evidence="2">cGMP-dependent protein kinase</fullName>
        <ecNumber evidence="2">2.7.11.12</ecNumber>
    </recommendedName>
</protein>
<dbReference type="PROSITE" id="PS00888">
    <property type="entry name" value="CNMP_BINDING_1"/>
    <property type="match status" value="1"/>
</dbReference>
<dbReference type="EC" id="2.7.11.12" evidence="2"/>
<dbReference type="GO" id="GO:0046872">
    <property type="term" value="F:metal ion binding"/>
    <property type="evidence" value="ECO:0007669"/>
    <property type="project" value="UniProtKB-KW"/>
</dbReference>
<dbReference type="InterPro" id="IPR017441">
    <property type="entry name" value="Protein_kinase_ATP_BS"/>
</dbReference>
<keyword evidence="17" id="KW-1185">Reference proteome</keyword>
<dbReference type="PROSITE" id="PS50042">
    <property type="entry name" value="CNMP_BINDING_3"/>
    <property type="match status" value="2"/>
</dbReference>
<dbReference type="InterPro" id="IPR018488">
    <property type="entry name" value="cNMP-bd_CS"/>
</dbReference>
<dbReference type="GO" id="GO:0005524">
    <property type="term" value="F:ATP binding"/>
    <property type="evidence" value="ECO:0007669"/>
    <property type="project" value="UniProtKB-UniRule"/>
</dbReference>
<dbReference type="Pfam" id="PF00069">
    <property type="entry name" value="Pkinase"/>
    <property type="match status" value="1"/>
</dbReference>
<evidence type="ECO:0000256" key="7">
    <source>
        <dbReference type="ARBA" id="ARBA00022777"/>
    </source>
</evidence>
<comment type="caution">
    <text evidence="16">The sequence shown here is derived from an EMBL/GenBank/DDBJ whole genome shotgun (WGS) entry which is preliminary data.</text>
</comment>
<dbReference type="InterPro" id="IPR000961">
    <property type="entry name" value="AGC-kinase_C"/>
</dbReference>
<dbReference type="InterPro" id="IPR000719">
    <property type="entry name" value="Prot_kinase_dom"/>
</dbReference>
<dbReference type="GO" id="GO:0030553">
    <property type="term" value="F:cGMP binding"/>
    <property type="evidence" value="ECO:0007669"/>
    <property type="project" value="UniProtKB-KW"/>
</dbReference>
<dbReference type="InterPro" id="IPR014710">
    <property type="entry name" value="RmlC-like_jellyroll"/>
</dbReference>
<dbReference type="SMART" id="SM00133">
    <property type="entry name" value="S_TK_X"/>
    <property type="match status" value="1"/>
</dbReference>
<evidence type="ECO:0000256" key="11">
    <source>
        <dbReference type="ARBA" id="ARBA00047462"/>
    </source>
</evidence>
<dbReference type="Gene3D" id="2.60.120.10">
    <property type="entry name" value="Jelly Rolls"/>
    <property type="match status" value="3"/>
</dbReference>
<evidence type="ECO:0000259" key="13">
    <source>
        <dbReference type="PROSITE" id="PS50011"/>
    </source>
</evidence>
<dbReference type="Gene3D" id="3.30.200.20">
    <property type="entry name" value="Phosphorylase Kinase, domain 1"/>
    <property type="match status" value="1"/>
</dbReference>
<dbReference type="PROSITE" id="PS00108">
    <property type="entry name" value="PROTEIN_KINASE_ST"/>
    <property type="match status" value="1"/>
</dbReference>
<organism evidence="16 17">
    <name type="scientific">Cyclotella atomus</name>
    <dbReference type="NCBI Taxonomy" id="382360"/>
    <lineage>
        <taxon>Eukaryota</taxon>
        <taxon>Sar</taxon>
        <taxon>Stramenopiles</taxon>
        <taxon>Ochrophyta</taxon>
        <taxon>Bacillariophyta</taxon>
        <taxon>Coscinodiscophyceae</taxon>
        <taxon>Thalassiosirophycidae</taxon>
        <taxon>Stephanodiscales</taxon>
        <taxon>Stephanodiscaceae</taxon>
        <taxon>Cyclotella</taxon>
    </lineage>
</organism>
<dbReference type="FunFam" id="3.30.200.20:FF:000042">
    <property type="entry name" value="Aurora kinase A"/>
    <property type="match status" value="1"/>
</dbReference>
<feature type="domain" description="Cyclic nucleotide-binding" evidence="14">
    <location>
        <begin position="270"/>
        <end position="378"/>
    </location>
</feature>
<dbReference type="SUPFAM" id="SSF51206">
    <property type="entry name" value="cAMP-binding domain-like"/>
    <property type="match status" value="3"/>
</dbReference>
<dbReference type="SMART" id="SM00100">
    <property type="entry name" value="cNMP"/>
    <property type="match status" value="2"/>
</dbReference>
<feature type="domain" description="AGC-kinase C-terminal" evidence="15">
    <location>
        <begin position="792"/>
        <end position="850"/>
    </location>
</feature>
<dbReference type="SUPFAM" id="SSF56112">
    <property type="entry name" value="Protein kinase-like (PK-like)"/>
    <property type="match status" value="1"/>
</dbReference>
<evidence type="ECO:0000259" key="15">
    <source>
        <dbReference type="PROSITE" id="PS51285"/>
    </source>
</evidence>
<dbReference type="Pfam" id="PF00027">
    <property type="entry name" value="cNMP_binding"/>
    <property type="match status" value="3"/>
</dbReference>
<dbReference type="InterPro" id="IPR000595">
    <property type="entry name" value="cNMP-bd_dom"/>
</dbReference>
<evidence type="ECO:0000256" key="12">
    <source>
        <dbReference type="PROSITE-ProRule" id="PRU10141"/>
    </source>
</evidence>
<dbReference type="SMART" id="SM00220">
    <property type="entry name" value="S_TKc"/>
    <property type="match status" value="1"/>
</dbReference>
<keyword evidence="6 12" id="KW-0547">Nucleotide-binding</keyword>
<evidence type="ECO:0000256" key="6">
    <source>
        <dbReference type="ARBA" id="ARBA00022741"/>
    </source>
</evidence>
<dbReference type="GO" id="GO:0004692">
    <property type="term" value="F:cGMP-dependent protein kinase activity"/>
    <property type="evidence" value="ECO:0007669"/>
    <property type="project" value="UniProtKB-EC"/>
</dbReference>
<evidence type="ECO:0000256" key="8">
    <source>
        <dbReference type="ARBA" id="ARBA00022840"/>
    </source>
</evidence>
<dbReference type="InterPro" id="IPR008271">
    <property type="entry name" value="Ser/Thr_kinase_AS"/>
</dbReference>
<dbReference type="CDD" id="cd00038">
    <property type="entry name" value="CAP_ED"/>
    <property type="match status" value="3"/>
</dbReference>
<dbReference type="PANTHER" id="PTHR24353:SF143">
    <property type="entry name" value="PROTEIN KINASE DOMAIN-CONTAINING PROTEIN"/>
    <property type="match status" value="1"/>
</dbReference>
<evidence type="ECO:0000256" key="4">
    <source>
        <dbReference type="ARBA" id="ARBA00022535"/>
    </source>
</evidence>
<dbReference type="Gene3D" id="1.10.510.10">
    <property type="entry name" value="Transferase(Phosphotransferase) domain 1"/>
    <property type="match status" value="1"/>
</dbReference>
<comment type="catalytic activity">
    <reaction evidence="10">
        <text>L-threonyl-[protein] + ATP = O-phospho-L-threonyl-[protein] + ADP + H(+)</text>
        <dbReference type="Rhea" id="RHEA:46608"/>
        <dbReference type="Rhea" id="RHEA-COMP:11060"/>
        <dbReference type="Rhea" id="RHEA-COMP:11605"/>
        <dbReference type="ChEBI" id="CHEBI:15378"/>
        <dbReference type="ChEBI" id="CHEBI:30013"/>
        <dbReference type="ChEBI" id="CHEBI:30616"/>
        <dbReference type="ChEBI" id="CHEBI:61977"/>
        <dbReference type="ChEBI" id="CHEBI:456216"/>
        <dbReference type="EC" id="2.7.11.12"/>
    </reaction>
</comment>
<keyword evidence="4" id="KW-0140">cGMP</keyword>
<evidence type="ECO:0000256" key="9">
    <source>
        <dbReference type="ARBA" id="ARBA00022992"/>
    </source>
</evidence>
<dbReference type="InterPro" id="IPR011009">
    <property type="entry name" value="Kinase-like_dom_sf"/>
</dbReference>
<comment type="similarity">
    <text evidence="1">Belongs to the protein kinase superfamily. AGC Ser/Thr protein kinase family. cGMP subfamily.</text>
</comment>
<dbReference type="PRINTS" id="PR00103">
    <property type="entry name" value="CAMPKINASE"/>
</dbReference>
<feature type="domain" description="Cyclic nucleotide-binding" evidence="14">
    <location>
        <begin position="152"/>
        <end position="267"/>
    </location>
</feature>
<evidence type="ECO:0000256" key="3">
    <source>
        <dbReference type="ARBA" id="ARBA00022527"/>
    </source>
</evidence>
<dbReference type="PANTHER" id="PTHR24353">
    <property type="entry name" value="CYCLIC NUCLEOTIDE-DEPENDENT PROTEIN KINASE"/>
    <property type="match status" value="1"/>
</dbReference>
<keyword evidence="8 12" id="KW-0067">ATP-binding</keyword>